<reference evidence="1" key="1">
    <citation type="submission" date="2015-04" db="EMBL/GenBank/DDBJ databases">
        <title>The genome sequence of the plant pathogenic Rhizarian Plasmodiophora brassicae reveals insights in its biotrophic life cycle and the origin of chitin synthesis.</title>
        <authorList>
            <person name="Schwelm A."/>
            <person name="Fogelqvist J."/>
            <person name="Knaust A."/>
            <person name="Julke S."/>
            <person name="Lilja T."/>
            <person name="Dhandapani V."/>
            <person name="Bonilla-Rosso G."/>
            <person name="Karlsson M."/>
            <person name="Shevchenko A."/>
            <person name="Choi S.R."/>
            <person name="Kim H.G."/>
            <person name="Park J.Y."/>
            <person name="Lim Y.P."/>
            <person name="Ludwig-Muller J."/>
            <person name="Dixelius C."/>
        </authorList>
    </citation>
    <scope>NUCLEOTIDE SEQUENCE</scope>
    <source>
        <tissue evidence="1">Potato root galls</tissue>
    </source>
</reference>
<dbReference type="EMBL" id="HACM01012543">
    <property type="protein sequence ID" value="CRZ12985.1"/>
    <property type="molecule type" value="Transcribed_RNA"/>
</dbReference>
<dbReference type="AlphaFoldDB" id="A0A0H5RFM8"/>
<name>A0A0H5RFM8_9EUKA</name>
<accession>A0A0H5RFM8</accession>
<sequence>VDGECFKVAGLVNRRVMSISLLGVLPNLPYVLAGATRAVPTPPLSDGGIELSGRFPEPLDPCRQNRCRRHHENLVRFRPAKEKMAPHHRQTTPHSFFVELIAEHVST</sequence>
<proteinExistence type="predicted"/>
<protein>
    <submittedName>
        <fullName evidence="1">Uncharacterized protein</fullName>
    </submittedName>
</protein>
<feature type="non-terminal residue" evidence="1">
    <location>
        <position position="1"/>
    </location>
</feature>
<evidence type="ECO:0000313" key="1">
    <source>
        <dbReference type="EMBL" id="CRZ12985.1"/>
    </source>
</evidence>
<organism evidence="1">
    <name type="scientific">Spongospora subterranea</name>
    <dbReference type="NCBI Taxonomy" id="70186"/>
    <lineage>
        <taxon>Eukaryota</taxon>
        <taxon>Sar</taxon>
        <taxon>Rhizaria</taxon>
        <taxon>Endomyxa</taxon>
        <taxon>Phytomyxea</taxon>
        <taxon>Plasmodiophorida</taxon>
        <taxon>Plasmodiophoridae</taxon>
        <taxon>Spongospora</taxon>
    </lineage>
</organism>